<evidence type="ECO:0008006" key="6">
    <source>
        <dbReference type="Google" id="ProtNLM"/>
    </source>
</evidence>
<dbReference type="GO" id="GO:0000271">
    <property type="term" value="P:polysaccharide biosynthetic process"/>
    <property type="evidence" value="ECO:0007669"/>
    <property type="project" value="TreeGrafter"/>
</dbReference>
<dbReference type="Proteomes" id="UP000285883">
    <property type="component" value="Unassembled WGS sequence"/>
</dbReference>
<dbReference type="InterPro" id="IPR050879">
    <property type="entry name" value="Acyltransferase_3"/>
</dbReference>
<feature type="transmembrane region" description="Helical" evidence="1">
    <location>
        <begin position="9"/>
        <end position="27"/>
    </location>
</feature>
<evidence type="ECO:0000313" key="5">
    <source>
        <dbReference type="Proteomes" id="UP000285883"/>
    </source>
</evidence>
<name>A0A3R7H072_9STRA</name>
<comment type="caution">
    <text evidence="2">The sequence shown here is derived from an EMBL/GenBank/DDBJ whole genome shotgun (WGS) entry which is preliminary data.</text>
</comment>
<keyword evidence="4" id="KW-1185">Reference proteome</keyword>
<evidence type="ECO:0000256" key="1">
    <source>
        <dbReference type="SAM" id="Phobius"/>
    </source>
</evidence>
<sequence>MYDIFIGDVGVDAFFVLSSLLLTMIFMKKSIKLLVEGTSYRKWAYTLADYFSKRFFRVYPLFALLLIALWLMPFEYKHQFYKVNKPGDFNLFLTLIFYPEHQRILMWTLPLEISCYFVLSALVLSVVYIQPIEEQVNDYDRTISEFGLMILLATVRGMRMSRYAARSFGEKQHKLSACQC</sequence>
<evidence type="ECO:0000313" key="3">
    <source>
        <dbReference type="EMBL" id="RLN73876.1"/>
    </source>
</evidence>
<dbReference type="AlphaFoldDB" id="A0A3R7H072"/>
<dbReference type="EMBL" id="MAYM02002216">
    <property type="protein sequence ID" value="RLN02388.1"/>
    <property type="molecule type" value="Genomic_DNA"/>
</dbReference>
<dbReference type="GO" id="GO:0016020">
    <property type="term" value="C:membrane"/>
    <property type="evidence" value="ECO:0007669"/>
    <property type="project" value="TreeGrafter"/>
</dbReference>
<keyword evidence="1" id="KW-0812">Transmembrane</keyword>
<dbReference type="Proteomes" id="UP000285624">
    <property type="component" value="Unassembled WGS sequence"/>
</dbReference>
<dbReference type="PANTHER" id="PTHR23028:SF53">
    <property type="entry name" value="ACYL_TRANSF_3 DOMAIN-CONTAINING PROTEIN"/>
    <property type="match status" value="1"/>
</dbReference>
<feature type="transmembrane region" description="Helical" evidence="1">
    <location>
        <begin position="55"/>
        <end position="72"/>
    </location>
</feature>
<dbReference type="EMBL" id="MBDN02000648">
    <property type="protein sequence ID" value="RLN73876.1"/>
    <property type="molecule type" value="Genomic_DNA"/>
</dbReference>
<accession>A0A3R7H072</accession>
<dbReference type="PANTHER" id="PTHR23028">
    <property type="entry name" value="ACETYLTRANSFERASE"/>
    <property type="match status" value="1"/>
</dbReference>
<organism evidence="2 5">
    <name type="scientific">Phytophthora kernoviae</name>
    <dbReference type="NCBI Taxonomy" id="325452"/>
    <lineage>
        <taxon>Eukaryota</taxon>
        <taxon>Sar</taxon>
        <taxon>Stramenopiles</taxon>
        <taxon>Oomycota</taxon>
        <taxon>Peronosporomycetes</taxon>
        <taxon>Peronosporales</taxon>
        <taxon>Peronosporaceae</taxon>
        <taxon>Phytophthora</taxon>
    </lineage>
</organism>
<evidence type="ECO:0000313" key="4">
    <source>
        <dbReference type="Proteomes" id="UP000285624"/>
    </source>
</evidence>
<keyword evidence="1" id="KW-1133">Transmembrane helix</keyword>
<dbReference type="STRING" id="325452.A0A3R7H072"/>
<protein>
    <recommendedName>
        <fullName evidence="6">Acyltransferase 3 domain-containing protein</fullName>
    </recommendedName>
</protein>
<proteinExistence type="predicted"/>
<feature type="transmembrane region" description="Helical" evidence="1">
    <location>
        <begin position="104"/>
        <end position="129"/>
    </location>
</feature>
<evidence type="ECO:0000313" key="2">
    <source>
        <dbReference type="EMBL" id="RLN02388.1"/>
    </source>
</evidence>
<reference evidence="4 5" key="1">
    <citation type="submission" date="2018-07" db="EMBL/GenBank/DDBJ databases">
        <title>Genome sequencing of oomycete isolates from Chile give support for New Zealand origin for Phytophthora kernoviae and make available the first Nothophytophthora sp. genome.</title>
        <authorList>
            <person name="Studholme D.J."/>
            <person name="Sanfuentes E."/>
            <person name="Panda P."/>
            <person name="Hill R."/>
            <person name="Sambles C."/>
            <person name="Grant M."/>
            <person name="Williams N.M."/>
            <person name="Mcdougal R.L."/>
        </authorList>
    </citation>
    <scope>NUCLEOTIDE SEQUENCE [LARGE SCALE GENOMIC DNA]</scope>
    <source>
        <strain evidence="2">Chile2</strain>
        <strain evidence="3">Chile4</strain>
    </source>
</reference>
<gene>
    <name evidence="2" type="ORF">BBI17_009248</name>
    <name evidence="3" type="ORF">BBO99_00009198</name>
</gene>
<keyword evidence="1" id="KW-0472">Membrane</keyword>